<feature type="domain" description="U-box" evidence="5">
    <location>
        <begin position="229"/>
        <end position="308"/>
    </location>
</feature>
<dbReference type="Gene3D" id="3.30.40.10">
    <property type="entry name" value="Zinc/RING finger domain, C3HC4 (zinc finger)"/>
    <property type="match status" value="1"/>
</dbReference>
<dbReference type="PROSITE" id="PS51698">
    <property type="entry name" value="U_BOX"/>
    <property type="match status" value="1"/>
</dbReference>
<evidence type="ECO:0000256" key="4">
    <source>
        <dbReference type="ARBA" id="ARBA00022679"/>
    </source>
</evidence>
<dbReference type="SUPFAM" id="SSF57850">
    <property type="entry name" value="RING/U-box"/>
    <property type="match status" value="1"/>
</dbReference>
<dbReference type="SUPFAM" id="SSF48371">
    <property type="entry name" value="ARM repeat"/>
    <property type="match status" value="2"/>
</dbReference>
<dbReference type="Pfam" id="PF04564">
    <property type="entry name" value="U-box"/>
    <property type="match status" value="1"/>
</dbReference>
<dbReference type="UniPathway" id="UPA00143"/>
<accession>A0A835MBK1</accession>
<reference evidence="6 7" key="1">
    <citation type="submission" date="2020-10" db="EMBL/GenBank/DDBJ databases">
        <title>The Coptis chinensis genome and diversification of protoberbering-type alkaloids.</title>
        <authorList>
            <person name="Wang B."/>
            <person name="Shu S."/>
            <person name="Song C."/>
            <person name="Liu Y."/>
        </authorList>
    </citation>
    <scope>NUCLEOTIDE SEQUENCE [LARGE SCALE GENOMIC DNA]</scope>
    <source>
        <strain evidence="6">HL-2020</strain>
        <tissue evidence="6">Leaf</tissue>
    </source>
</reference>
<dbReference type="EC" id="2.3.2.27" evidence="3"/>
<keyword evidence="4" id="KW-0808">Transferase</keyword>
<evidence type="ECO:0000313" key="7">
    <source>
        <dbReference type="Proteomes" id="UP000631114"/>
    </source>
</evidence>
<comment type="pathway">
    <text evidence="2">Protein modification; protein ubiquitination.</text>
</comment>
<name>A0A835MBK1_9MAGN</name>
<dbReference type="GO" id="GO:0016567">
    <property type="term" value="P:protein ubiquitination"/>
    <property type="evidence" value="ECO:0007669"/>
    <property type="project" value="UniProtKB-UniPathway"/>
</dbReference>
<evidence type="ECO:0000313" key="6">
    <source>
        <dbReference type="EMBL" id="KAF9623587.1"/>
    </source>
</evidence>
<dbReference type="GO" id="GO:0061630">
    <property type="term" value="F:ubiquitin protein ligase activity"/>
    <property type="evidence" value="ECO:0007669"/>
    <property type="project" value="UniProtKB-EC"/>
</dbReference>
<comment type="catalytic activity">
    <reaction evidence="1">
        <text>S-ubiquitinyl-[E2 ubiquitin-conjugating enzyme]-L-cysteine + [acceptor protein]-L-lysine = [E2 ubiquitin-conjugating enzyme]-L-cysteine + N(6)-ubiquitinyl-[acceptor protein]-L-lysine.</text>
        <dbReference type="EC" id="2.3.2.27"/>
    </reaction>
</comment>
<dbReference type="Proteomes" id="UP000631114">
    <property type="component" value="Unassembled WGS sequence"/>
</dbReference>
<dbReference type="SMART" id="SM00185">
    <property type="entry name" value="ARM"/>
    <property type="match status" value="5"/>
</dbReference>
<dbReference type="SMART" id="SM00504">
    <property type="entry name" value="Ubox"/>
    <property type="match status" value="1"/>
</dbReference>
<gene>
    <name evidence="6" type="ORF">IFM89_003377</name>
</gene>
<organism evidence="6 7">
    <name type="scientific">Coptis chinensis</name>
    <dbReference type="NCBI Taxonomy" id="261450"/>
    <lineage>
        <taxon>Eukaryota</taxon>
        <taxon>Viridiplantae</taxon>
        <taxon>Streptophyta</taxon>
        <taxon>Embryophyta</taxon>
        <taxon>Tracheophyta</taxon>
        <taxon>Spermatophyta</taxon>
        <taxon>Magnoliopsida</taxon>
        <taxon>Ranunculales</taxon>
        <taxon>Ranunculaceae</taxon>
        <taxon>Coptidoideae</taxon>
        <taxon>Coptis</taxon>
    </lineage>
</organism>
<dbReference type="InterPro" id="IPR011989">
    <property type="entry name" value="ARM-like"/>
</dbReference>
<dbReference type="InterPro" id="IPR016024">
    <property type="entry name" value="ARM-type_fold"/>
</dbReference>
<keyword evidence="7" id="KW-1185">Reference proteome</keyword>
<evidence type="ECO:0000259" key="5">
    <source>
        <dbReference type="PROSITE" id="PS51698"/>
    </source>
</evidence>
<dbReference type="CDD" id="cd16664">
    <property type="entry name" value="RING-Ubox_PUB"/>
    <property type="match status" value="1"/>
</dbReference>
<dbReference type="InterPro" id="IPR052608">
    <property type="entry name" value="U-box_domain_protein"/>
</dbReference>
<evidence type="ECO:0000256" key="3">
    <source>
        <dbReference type="ARBA" id="ARBA00012483"/>
    </source>
</evidence>
<dbReference type="PANTHER" id="PTHR45958:SF4">
    <property type="entry name" value="U-BOX DOMAIN-CONTAINING PROTEIN 42-RELATED"/>
    <property type="match status" value="1"/>
</dbReference>
<dbReference type="Gene3D" id="1.25.10.10">
    <property type="entry name" value="Leucine-rich Repeat Variant"/>
    <property type="match status" value="2"/>
</dbReference>
<evidence type="ECO:0000256" key="2">
    <source>
        <dbReference type="ARBA" id="ARBA00004906"/>
    </source>
</evidence>
<proteinExistence type="predicted"/>
<dbReference type="InterPro" id="IPR000225">
    <property type="entry name" value="Armadillo"/>
</dbReference>
<protein>
    <recommendedName>
        <fullName evidence="3">RING-type E3 ubiquitin transferase</fullName>
        <ecNumber evidence="3">2.3.2.27</ecNumber>
    </recommendedName>
</protein>
<dbReference type="InterPro" id="IPR003613">
    <property type="entry name" value="Ubox_domain"/>
</dbReference>
<sequence length="1007" mass="112823">MVEEHIPLTVLYTSIVGSISEITGFIVCLTTERDTFMEIACYLERVTPVIMELQTTQNTLPNATETLQPILVSVNLAKRLIEKFLNTVHCITDSELRHIIEGLEGVIRNIGDSLMSIPSSTFGDEQYVETAVRALSREMQDAHFEISKTRVKERKLEITSSEELLQGEAAIIETDLYSVELSYEDPCSSKKPQLIDFLKGVNTIEQWNDGSSDDRSLKTFTQVAEYMEPIYETFYCPLTKRVMEDPVTVSSGVTYERRAITVWLNNSEDSSEDVLCPITWKKLTSRVLNTNIALKTTIEAWKERNEASRIKAARTALSLASSDSMILEALKDLQNICQKKQSNSVQMRNIGMISLLAQCLEYKDRKVRCASLEILQFLAKESDDGKEMIAKTKAITTTIKMLSSNYIPESHASLTFLLVLSVSELLCEKIGSITGAILLLITMKFNKSYDAFSSEKADNILKNLERSPKNIKCMAGNGSEETQMEMGSYLGEIVLGHDTNRYVAERASPTLMKLLQTGNTSARKAAFKALVQISSYHQNNRTIVEAGIVPILIQELFVSRVHNELMNSTEESTEILANILESGITLDNLEVNTHGHTMGSKYIVYNLIEMLKQSNSETLQFNLINIFLCLLKSSKVTSIVVSVVKETETSYTLIGLINSPHEELRTAATKLLISLTPYMGHSLADRLCKIKGQPESLIKSPRETCQITENHAVSANFLAKLPAQNLTLNLALLHKETVPTVIQTINEFQRSGTRTSRFASSYLEGLVGILVRFTTTIYEPEILRLARDHHLTAVFTELLMRTASDEVQKLSAIGLENLSAVSINLSKPPEIKRLKFIKLFRLLRFLSTKSSKNKKLALCPIHRGVCSSQSTFCLLDAKAVERLLACLDHENVQVVEAALSAICTLLDDKVDVDKSVNVLSDVNAIQHVLNVLREHREESLWQKSFWVIEKFLLKGGDSSASDISQDRFLPATLITAFHHGDVNTRQNAEKILRHLNKIPDFSAKFQQ</sequence>
<dbReference type="EMBL" id="JADFTS010000001">
    <property type="protein sequence ID" value="KAF9623587.1"/>
    <property type="molecule type" value="Genomic_DNA"/>
</dbReference>
<dbReference type="PANTHER" id="PTHR45958">
    <property type="entry name" value="RING-TYPE E3 UBIQUITIN TRANSFERASE"/>
    <property type="match status" value="1"/>
</dbReference>
<dbReference type="AlphaFoldDB" id="A0A835MBK1"/>
<dbReference type="InterPro" id="IPR045210">
    <property type="entry name" value="RING-Ubox_PUB"/>
</dbReference>
<evidence type="ECO:0000256" key="1">
    <source>
        <dbReference type="ARBA" id="ARBA00000900"/>
    </source>
</evidence>
<dbReference type="OrthoDB" id="10064100at2759"/>
<dbReference type="InterPro" id="IPR013083">
    <property type="entry name" value="Znf_RING/FYVE/PHD"/>
</dbReference>
<comment type="caution">
    <text evidence="6">The sequence shown here is derived from an EMBL/GenBank/DDBJ whole genome shotgun (WGS) entry which is preliminary data.</text>
</comment>